<dbReference type="EMBL" id="ADBJ01000008">
    <property type="protein sequence ID" value="EFA85090.1"/>
    <property type="molecule type" value="Genomic_DNA"/>
</dbReference>
<evidence type="ECO:0000256" key="2">
    <source>
        <dbReference type="ARBA" id="ARBA00022603"/>
    </source>
</evidence>
<dbReference type="InterPro" id="IPR013216">
    <property type="entry name" value="Methyltransf_11"/>
</dbReference>
<dbReference type="RefSeq" id="XP_020437199.1">
    <property type="nucleotide sequence ID" value="XM_020573082.1"/>
</dbReference>
<feature type="region of interest" description="Disordered" evidence="5">
    <location>
        <begin position="52"/>
        <end position="71"/>
    </location>
</feature>
<name>D3B1B6_HETP5</name>
<comment type="caution">
    <text evidence="7">The sequence shown here is derived from an EMBL/GenBank/DDBJ whole genome shotgun (WGS) entry which is preliminary data.</text>
</comment>
<comment type="similarity">
    <text evidence="1">Belongs to the methyltransferase superfamily.</text>
</comment>
<dbReference type="GO" id="GO:0008757">
    <property type="term" value="F:S-adenosylmethionine-dependent methyltransferase activity"/>
    <property type="evidence" value="ECO:0007669"/>
    <property type="project" value="InterPro"/>
</dbReference>
<dbReference type="OMA" id="YEFWDDF"/>
<dbReference type="SUPFAM" id="SSF53335">
    <property type="entry name" value="S-adenosyl-L-methionine-dependent methyltransferases"/>
    <property type="match status" value="1"/>
</dbReference>
<dbReference type="GO" id="GO:0032259">
    <property type="term" value="P:methylation"/>
    <property type="evidence" value="ECO:0007669"/>
    <property type="project" value="UniProtKB-KW"/>
</dbReference>
<proteinExistence type="inferred from homology"/>
<reference evidence="7 8" key="1">
    <citation type="journal article" date="2011" name="Genome Res.">
        <title>Phylogeny-wide analysis of social amoeba genomes highlights ancient origins for complex intercellular communication.</title>
        <authorList>
            <person name="Heidel A.J."/>
            <person name="Lawal H.M."/>
            <person name="Felder M."/>
            <person name="Schilde C."/>
            <person name="Helps N.R."/>
            <person name="Tunggal B."/>
            <person name="Rivero F."/>
            <person name="John U."/>
            <person name="Schleicher M."/>
            <person name="Eichinger L."/>
            <person name="Platzer M."/>
            <person name="Noegel A.A."/>
            <person name="Schaap P."/>
            <person name="Gloeckner G."/>
        </authorList>
    </citation>
    <scope>NUCLEOTIDE SEQUENCE [LARGE SCALE GENOMIC DNA]</scope>
    <source>
        <strain evidence="8">ATCC 26659 / Pp 5 / PN500</strain>
    </source>
</reference>
<evidence type="ECO:0000256" key="4">
    <source>
        <dbReference type="ARBA" id="ARBA00023268"/>
    </source>
</evidence>
<evidence type="ECO:0000256" key="5">
    <source>
        <dbReference type="SAM" id="MobiDB-lite"/>
    </source>
</evidence>
<evidence type="ECO:0000313" key="7">
    <source>
        <dbReference type="EMBL" id="EFA85090.1"/>
    </source>
</evidence>
<evidence type="ECO:0000313" key="8">
    <source>
        <dbReference type="Proteomes" id="UP000001396"/>
    </source>
</evidence>
<sequence length="259" mass="29565">MGKKKGGGKREEYIDDPSVSPASYVFWEDFYEVGEGKAYQRSAAKRNQTRLYKNDLKEKEKEKERDRERDKASQLSNIYQILHIGCGNSLIAEELLLDIEENKLLDLNILNVDVCSNAIERMVQRQLHTTTNKRIKQSLKYQVMDATDTQMPDDHFNGIIDKGTIDALLSTLDVEVGENEMVKKLLVEMYRVLKPGGFLFVVSRNTCAEQYFYMEESIEWNLTTTPLNVNSSKGKGIINQTTVDNSSTIIDFVISNLST</sequence>
<keyword evidence="4" id="KW-0511">Multifunctional enzyme</keyword>
<protein>
    <recommendedName>
        <fullName evidence="6">Methyltransferase type 11 domain-containing protein</fullName>
    </recommendedName>
</protein>
<gene>
    <name evidence="7" type="ORF">PPL_02087</name>
</gene>
<dbReference type="AlphaFoldDB" id="D3B1B6"/>
<keyword evidence="3" id="KW-0808">Transferase</keyword>
<dbReference type="GeneID" id="31357612"/>
<dbReference type="InterPro" id="IPR051419">
    <property type="entry name" value="Lys/N-term_MeTrsfase_sf"/>
</dbReference>
<keyword evidence="8" id="KW-1185">Reference proteome</keyword>
<accession>D3B1B6</accession>
<evidence type="ECO:0000259" key="6">
    <source>
        <dbReference type="Pfam" id="PF08241"/>
    </source>
</evidence>
<dbReference type="CDD" id="cd02440">
    <property type="entry name" value="AdoMet_MTases"/>
    <property type="match status" value="1"/>
</dbReference>
<dbReference type="InterPro" id="IPR029063">
    <property type="entry name" value="SAM-dependent_MTases_sf"/>
</dbReference>
<evidence type="ECO:0000256" key="1">
    <source>
        <dbReference type="ARBA" id="ARBA00008361"/>
    </source>
</evidence>
<dbReference type="PANTHER" id="PTHR12176:SF78">
    <property type="entry name" value="EEF1A LYSINE AND N-TERMINAL METHYLTRANSFERASE"/>
    <property type="match status" value="1"/>
</dbReference>
<dbReference type="Gene3D" id="3.40.50.150">
    <property type="entry name" value="Vaccinia Virus protein VP39"/>
    <property type="match status" value="1"/>
</dbReference>
<keyword evidence="2" id="KW-0489">Methyltransferase</keyword>
<feature type="domain" description="Methyltransferase type 11" evidence="6">
    <location>
        <begin position="82"/>
        <end position="201"/>
    </location>
</feature>
<dbReference type="PANTHER" id="PTHR12176">
    <property type="entry name" value="SAM-DEPENDENT METHYLTRANSFERASE SUPERFAMILY PROTEIN"/>
    <property type="match status" value="1"/>
</dbReference>
<evidence type="ECO:0000256" key="3">
    <source>
        <dbReference type="ARBA" id="ARBA00022679"/>
    </source>
</evidence>
<organism evidence="7 8">
    <name type="scientific">Heterostelium pallidum (strain ATCC 26659 / Pp 5 / PN500)</name>
    <name type="common">Cellular slime mold</name>
    <name type="synonym">Polysphondylium pallidum</name>
    <dbReference type="NCBI Taxonomy" id="670386"/>
    <lineage>
        <taxon>Eukaryota</taxon>
        <taxon>Amoebozoa</taxon>
        <taxon>Evosea</taxon>
        <taxon>Eumycetozoa</taxon>
        <taxon>Dictyostelia</taxon>
        <taxon>Acytosteliales</taxon>
        <taxon>Acytosteliaceae</taxon>
        <taxon>Heterostelium</taxon>
    </lineage>
</organism>
<dbReference type="InParanoid" id="D3B1B6"/>
<dbReference type="Proteomes" id="UP000001396">
    <property type="component" value="Unassembled WGS sequence"/>
</dbReference>
<dbReference type="Pfam" id="PF08241">
    <property type="entry name" value="Methyltransf_11"/>
    <property type="match status" value="1"/>
</dbReference>